<name>A0A9D3T2K5_MEGAT</name>
<keyword evidence="3" id="KW-1185">Reference proteome</keyword>
<comment type="caution">
    <text evidence="2">The sequence shown here is derived from an EMBL/GenBank/DDBJ whole genome shotgun (WGS) entry which is preliminary data.</text>
</comment>
<gene>
    <name evidence="2" type="ORF">MATL_G00221150</name>
</gene>
<organism evidence="2 3">
    <name type="scientific">Megalops atlanticus</name>
    <name type="common">Tarpon</name>
    <name type="synonym">Clupea gigantea</name>
    <dbReference type="NCBI Taxonomy" id="7932"/>
    <lineage>
        <taxon>Eukaryota</taxon>
        <taxon>Metazoa</taxon>
        <taxon>Chordata</taxon>
        <taxon>Craniata</taxon>
        <taxon>Vertebrata</taxon>
        <taxon>Euteleostomi</taxon>
        <taxon>Actinopterygii</taxon>
        <taxon>Neopterygii</taxon>
        <taxon>Teleostei</taxon>
        <taxon>Elopiformes</taxon>
        <taxon>Megalopidae</taxon>
        <taxon>Megalops</taxon>
    </lineage>
</organism>
<sequence>MSITVHKQIASIMEVLTTAAVAEICKLVDEDYTVLHLEMSQFVKENEALKKKLKMLERRVLKESLERGESQGSSVTSRPFGAKVRGESRATTEESCFEAAGKQMAGGLGRGGDPAGANEENAMQVSANTNAKCADTEEGRTESLLIKEERLEEDSEAHGEMKFREEEGK</sequence>
<feature type="compositionally biased region" description="Basic and acidic residues" evidence="1">
    <location>
        <begin position="134"/>
        <end position="169"/>
    </location>
</feature>
<proteinExistence type="predicted"/>
<dbReference type="EMBL" id="JAFDVH010000020">
    <property type="protein sequence ID" value="KAG7458521.1"/>
    <property type="molecule type" value="Genomic_DNA"/>
</dbReference>
<feature type="compositionally biased region" description="Gly residues" evidence="1">
    <location>
        <begin position="104"/>
        <end position="114"/>
    </location>
</feature>
<dbReference type="OrthoDB" id="427030at2759"/>
<dbReference type="AlphaFoldDB" id="A0A9D3T2K5"/>
<reference evidence="2" key="1">
    <citation type="submission" date="2021-01" db="EMBL/GenBank/DDBJ databases">
        <authorList>
            <person name="Zahm M."/>
            <person name="Roques C."/>
            <person name="Cabau C."/>
            <person name="Klopp C."/>
            <person name="Donnadieu C."/>
            <person name="Jouanno E."/>
            <person name="Lampietro C."/>
            <person name="Louis A."/>
            <person name="Herpin A."/>
            <person name="Echchiki A."/>
            <person name="Berthelot C."/>
            <person name="Parey E."/>
            <person name="Roest-Crollius H."/>
            <person name="Braasch I."/>
            <person name="Postlethwait J."/>
            <person name="Bobe J."/>
            <person name="Montfort J."/>
            <person name="Bouchez O."/>
            <person name="Begum T."/>
            <person name="Mejri S."/>
            <person name="Adams A."/>
            <person name="Chen W.-J."/>
            <person name="Guiguen Y."/>
        </authorList>
    </citation>
    <scope>NUCLEOTIDE SEQUENCE</scope>
    <source>
        <strain evidence="2">YG-15Mar2019-1</strain>
        <tissue evidence="2">Brain</tissue>
    </source>
</reference>
<feature type="compositionally biased region" description="Polar residues" evidence="1">
    <location>
        <begin position="121"/>
        <end position="131"/>
    </location>
</feature>
<feature type="region of interest" description="Disordered" evidence="1">
    <location>
        <begin position="64"/>
        <end position="169"/>
    </location>
</feature>
<accession>A0A9D3T2K5</accession>
<dbReference type="Proteomes" id="UP001046870">
    <property type="component" value="Chromosome 20"/>
</dbReference>
<evidence type="ECO:0000313" key="3">
    <source>
        <dbReference type="Proteomes" id="UP001046870"/>
    </source>
</evidence>
<evidence type="ECO:0000313" key="2">
    <source>
        <dbReference type="EMBL" id="KAG7458521.1"/>
    </source>
</evidence>
<protein>
    <submittedName>
        <fullName evidence="2">Uncharacterized protein</fullName>
    </submittedName>
</protein>
<evidence type="ECO:0000256" key="1">
    <source>
        <dbReference type="SAM" id="MobiDB-lite"/>
    </source>
</evidence>